<evidence type="ECO:0000313" key="3">
    <source>
        <dbReference type="Proteomes" id="UP000077266"/>
    </source>
</evidence>
<dbReference type="InParanoid" id="A0A165LVD5"/>
<dbReference type="EMBL" id="KV425919">
    <property type="protein sequence ID" value="KZV98380.1"/>
    <property type="molecule type" value="Genomic_DNA"/>
</dbReference>
<feature type="domain" description="N-acetyltransferase" evidence="1">
    <location>
        <begin position="9"/>
        <end position="155"/>
    </location>
</feature>
<name>A0A165LVD5_EXIGL</name>
<gene>
    <name evidence="2" type="ORF">EXIGLDRAFT_763531</name>
</gene>
<dbReference type="InterPro" id="IPR016181">
    <property type="entry name" value="Acyl_CoA_acyltransferase"/>
</dbReference>
<dbReference type="GO" id="GO:0006048">
    <property type="term" value="P:UDP-N-acetylglucosamine biosynthetic process"/>
    <property type="evidence" value="ECO:0007669"/>
    <property type="project" value="UniProtKB-UniPathway"/>
</dbReference>
<dbReference type="AlphaFoldDB" id="A0A165LVD5"/>
<keyword evidence="3" id="KW-1185">Reference proteome</keyword>
<sequence length="156" mass="17125">MPQPAPSYSIERVETAAGLQEEIDLRIEVFHREQGFSVELEVDEHDVVPGPTAHFVIRLQAHGAVVGTVAIPFAQCIGANRPLGSRKYGFGSILVRHAEQWALSAAAQEGGLQTVISSQEQAMPFYQRLGYTAEARGDKYPDEGVPHQKMVKWLSA</sequence>
<dbReference type="Gene3D" id="3.40.630.30">
    <property type="match status" value="2"/>
</dbReference>
<reference evidence="2 3" key="1">
    <citation type="journal article" date="2016" name="Mol. Biol. Evol.">
        <title>Comparative Genomics of Early-Diverging Mushroom-Forming Fungi Provides Insights into the Origins of Lignocellulose Decay Capabilities.</title>
        <authorList>
            <person name="Nagy L.G."/>
            <person name="Riley R."/>
            <person name="Tritt A."/>
            <person name="Adam C."/>
            <person name="Daum C."/>
            <person name="Floudas D."/>
            <person name="Sun H."/>
            <person name="Yadav J.S."/>
            <person name="Pangilinan J."/>
            <person name="Larsson K.H."/>
            <person name="Matsuura K."/>
            <person name="Barry K."/>
            <person name="Labutti K."/>
            <person name="Kuo R."/>
            <person name="Ohm R.A."/>
            <person name="Bhattacharya S.S."/>
            <person name="Shirouzu T."/>
            <person name="Yoshinaga Y."/>
            <person name="Martin F.M."/>
            <person name="Grigoriev I.V."/>
            <person name="Hibbett D.S."/>
        </authorList>
    </citation>
    <scope>NUCLEOTIDE SEQUENCE [LARGE SCALE GENOMIC DNA]</scope>
    <source>
        <strain evidence="2 3">HHB12029</strain>
    </source>
</reference>
<accession>A0A165LVD5</accession>
<dbReference type="Proteomes" id="UP000077266">
    <property type="component" value="Unassembled WGS sequence"/>
</dbReference>
<dbReference type="UniPathway" id="UPA00113">
    <property type="reaction ID" value="UER00529"/>
</dbReference>
<dbReference type="OrthoDB" id="329272at2759"/>
<proteinExistence type="predicted"/>
<evidence type="ECO:0000313" key="2">
    <source>
        <dbReference type="EMBL" id="KZV98380.1"/>
    </source>
</evidence>
<protein>
    <recommendedName>
        <fullName evidence="1">N-acetyltransferase domain-containing protein</fullName>
    </recommendedName>
</protein>
<dbReference type="InterPro" id="IPR000182">
    <property type="entry name" value="GNAT_dom"/>
</dbReference>
<evidence type="ECO:0000259" key="1">
    <source>
        <dbReference type="PROSITE" id="PS51186"/>
    </source>
</evidence>
<organism evidence="2 3">
    <name type="scientific">Exidia glandulosa HHB12029</name>
    <dbReference type="NCBI Taxonomy" id="1314781"/>
    <lineage>
        <taxon>Eukaryota</taxon>
        <taxon>Fungi</taxon>
        <taxon>Dikarya</taxon>
        <taxon>Basidiomycota</taxon>
        <taxon>Agaricomycotina</taxon>
        <taxon>Agaricomycetes</taxon>
        <taxon>Auriculariales</taxon>
        <taxon>Exidiaceae</taxon>
        <taxon>Exidia</taxon>
    </lineage>
</organism>
<dbReference type="SUPFAM" id="SSF55729">
    <property type="entry name" value="Acyl-CoA N-acyltransferases (Nat)"/>
    <property type="match status" value="1"/>
</dbReference>
<dbReference type="PROSITE" id="PS51186">
    <property type="entry name" value="GNAT"/>
    <property type="match status" value="1"/>
</dbReference>
<dbReference type="GO" id="GO:0016747">
    <property type="term" value="F:acyltransferase activity, transferring groups other than amino-acyl groups"/>
    <property type="evidence" value="ECO:0007669"/>
    <property type="project" value="InterPro"/>
</dbReference>
<dbReference type="STRING" id="1314781.A0A165LVD5"/>
<dbReference type="Pfam" id="PF13673">
    <property type="entry name" value="Acetyltransf_10"/>
    <property type="match status" value="1"/>
</dbReference>